<evidence type="ECO:0000256" key="1">
    <source>
        <dbReference type="SAM" id="MobiDB-lite"/>
    </source>
</evidence>
<evidence type="ECO:0000313" key="2">
    <source>
        <dbReference type="EMBL" id="MBB6172147.1"/>
    </source>
</evidence>
<name>A0A7W9YHC4_9ACTN</name>
<gene>
    <name evidence="2" type="ORF">HNR23_002207</name>
</gene>
<accession>A0A7W9YHC4</accession>
<dbReference type="RefSeq" id="WP_184075484.1">
    <property type="nucleotide sequence ID" value="NZ_JACHDS010000001.1"/>
</dbReference>
<proteinExistence type="predicted"/>
<reference evidence="2 3" key="1">
    <citation type="submission" date="2020-08" db="EMBL/GenBank/DDBJ databases">
        <title>Sequencing the genomes of 1000 actinobacteria strains.</title>
        <authorList>
            <person name="Klenk H.-P."/>
        </authorList>
    </citation>
    <scope>NUCLEOTIDE SEQUENCE [LARGE SCALE GENOMIC DNA]</scope>
    <source>
        <strain evidence="2 3">DSM 46659</strain>
    </source>
</reference>
<organism evidence="2 3">
    <name type="scientific">Nocardiopsis mwathae</name>
    <dbReference type="NCBI Taxonomy" id="1472723"/>
    <lineage>
        <taxon>Bacteria</taxon>
        <taxon>Bacillati</taxon>
        <taxon>Actinomycetota</taxon>
        <taxon>Actinomycetes</taxon>
        <taxon>Streptosporangiales</taxon>
        <taxon>Nocardiopsidaceae</taxon>
        <taxon>Nocardiopsis</taxon>
    </lineage>
</organism>
<comment type="caution">
    <text evidence="2">The sequence shown here is derived from an EMBL/GenBank/DDBJ whole genome shotgun (WGS) entry which is preliminary data.</text>
</comment>
<dbReference type="AlphaFoldDB" id="A0A7W9YHC4"/>
<keyword evidence="3" id="KW-1185">Reference proteome</keyword>
<dbReference type="EMBL" id="JACHDS010000001">
    <property type="protein sequence ID" value="MBB6172147.1"/>
    <property type="molecule type" value="Genomic_DNA"/>
</dbReference>
<feature type="region of interest" description="Disordered" evidence="1">
    <location>
        <begin position="1"/>
        <end position="22"/>
    </location>
</feature>
<sequence length="146" mass="16499">MEANDHGEHRHTHIGTTPAGGSLYAPGLDLTDLDTAALVRDRTATFDRFIAHVESGWRPGLDRRDQERAAQAGDDLMECRLIDRAGIDPREEGLTSRRVGRGEREYTLRLYRDGRMHTARDVLPDHLGEEQVWLHMVHLLHSGEAT</sequence>
<dbReference type="Proteomes" id="UP000546642">
    <property type="component" value="Unassembled WGS sequence"/>
</dbReference>
<protein>
    <submittedName>
        <fullName evidence="2">Uncharacterized protein</fullName>
    </submittedName>
</protein>
<evidence type="ECO:0000313" key="3">
    <source>
        <dbReference type="Proteomes" id="UP000546642"/>
    </source>
</evidence>